<evidence type="ECO:0000256" key="1">
    <source>
        <dbReference type="SAM" id="MobiDB-lite"/>
    </source>
</evidence>
<evidence type="ECO:0000313" key="3">
    <source>
        <dbReference type="Proteomes" id="UP001642260"/>
    </source>
</evidence>
<name>A0ABC8LDY7_ERUVS</name>
<feature type="region of interest" description="Disordered" evidence="1">
    <location>
        <begin position="91"/>
        <end position="150"/>
    </location>
</feature>
<dbReference type="EMBL" id="CAKOAT010521821">
    <property type="protein sequence ID" value="CAH8381762.1"/>
    <property type="molecule type" value="Genomic_DNA"/>
</dbReference>
<keyword evidence="3" id="KW-1185">Reference proteome</keyword>
<dbReference type="Proteomes" id="UP001642260">
    <property type="component" value="Unassembled WGS sequence"/>
</dbReference>
<sequence>MLVLRGLTHKGTIYGLGSVQYKNDTSSVPVQVTLQRNLDMEMRLCGVETTVAEVKADICGLKTEFKEEMSAARASMDMILQVLLSQGLQPQVSVPTASTTQPSQPQAQRQPQPQASIPTASTAQPSLLQPQAQGQSHPQPQHLTTDNQADLDRWCQRELGM</sequence>
<gene>
    <name evidence="2" type="ORF">ERUC_LOCUS34245</name>
</gene>
<accession>A0ABC8LDY7</accession>
<comment type="caution">
    <text evidence="2">The sequence shown here is derived from an EMBL/GenBank/DDBJ whole genome shotgun (WGS) entry which is preliminary data.</text>
</comment>
<protein>
    <submittedName>
        <fullName evidence="2">Uncharacterized protein</fullName>
    </submittedName>
</protein>
<dbReference type="AlphaFoldDB" id="A0ABC8LDY7"/>
<feature type="compositionally biased region" description="Low complexity" evidence="1">
    <location>
        <begin position="95"/>
        <end position="116"/>
    </location>
</feature>
<reference evidence="2 3" key="1">
    <citation type="submission" date="2022-03" db="EMBL/GenBank/DDBJ databases">
        <authorList>
            <person name="Macdonald S."/>
            <person name="Ahmed S."/>
            <person name="Newling K."/>
        </authorList>
    </citation>
    <scope>NUCLEOTIDE SEQUENCE [LARGE SCALE GENOMIC DNA]</scope>
</reference>
<feature type="compositionally biased region" description="Polar residues" evidence="1">
    <location>
        <begin position="117"/>
        <end position="148"/>
    </location>
</feature>
<proteinExistence type="predicted"/>
<evidence type="ECO:0000313" key="2">
    <source>
        <dbReference type="EMBL" id="CAH8381762.1"/>
    </source>
</evidence>
<organism evidence="2 3">
    <name type="scientific">Eruca vesicaria subsp. sativa</name>
    <name type="common">Garden rocket</name>
    <name type="synonym">Eruca sativa</name>
    <dbReference type="NCBI Taxonomy" id="29727"/>
    <lineage>
        <taxon>Eukaryota</taxon>
        <taxon>Viridiplantae</taxon>
        <taxon>Streptophyta</taxon>
        <taxon>Embryophyta</taxon>
        <taxon>Tracheophyta</taxon>
        <taxon>Spermatophyta</taxon>
        <taxon>Magnoliopsida</taxon>
        <taxon>eudicotyledons</taxon>
        <taxon>Gunneridae</taxon>
        <taxon>Pentapetalae</taxon>
        <taxon>rosids</taxon>
        <taxon>malvids</taxon>
        <taxon>Brassicales</taxon>
        <taxon>Brassicaceae</taxon>
        <taxon>Brassiceae</taxon>
        <taxon>Eruca</taxon>
    </lineage>
</organism>